<gene>
    <name evidence="2" type="ORF">ISU10_00225</name>
</gene>
<reference evidence="2" key="1">
    <citation type="submission" date="2020-11" db="EMBL/GenBank/DDBJ databases">
        <title>Nocardioides cynanchi sp. nov., isolated from soil of rhizosphere of Cynanchum wilfordii.</title>
        <authorList>
            <person name="Lee J.-S."/>
            <person name="Suh M.K."/>
            <person name="Kim J.-S."/>
        </authorList>
    </citation>
    <scope>NUCLEOTIDE SEQUENCE</scope>
    <source>
        <strain evidence="2">KCTC 19276</strain>
    </source>
</reference>
<evidence type="ECO:0000313" key="3">
    <source>
        <dbReference type="Proteomes" id="UP000660668"/>
    </source>
</evidence>
<dbReference type="AlphaFoldDB" id="A0A930VET6"/>
<feature type="chain" id="PRO_5037549669" description="WD40-like Beta Propeller Repeat" evidence="1">
    <location>
        <begin position="35"/>
        <end position="351"/>
    </location>
</feature>
<keyword evidence="3" id="KW-1185">Reference proteome</keyword>
<feature type="signal peptide" evidence="1">
    <location>
        <begin position="1"/>
        <end position="34"/>
    </location>
</feature>
<sequence>MTRLSRRRPIRLGLCVASACATLVALLAQAPARASVDPIEPASLARGADPQVAYLVHDVIRDGDLRIPVSRNGMHAALWEVAGGYVVRDVNVAPGGRSRLTFVSDTGERREIARSQGWLTVAVSADGRRVAYQQILSPTGELTVVTVEKPRSGRVLARHRFRLAVLVALDSERVLVGMRTNWRDPASVWWHYRSGRTQRWYDQAAVMADIPHNRVVFDWQTAGEFCTRVAALSHPRHTLWRSCRMMPHQWSPDGTRALATHAYFDARGTTRWWVIGGSSSERELAVAGRLDWHAVWEDDAHFLTLAQGEDGMAAIVRCDLTGSCERASRTWQMPLDPDLYYTSPPVTLAQR</sequence>
<proteinExistence type="predicted"/>
<dbReference type="RefSeq" id="WP_194694349.1">
    <property type="nucleotide sequence ID" value="NZ_JADKPO010000001.1"/>
</dbReference>
<accession>A0A930VET6</accession>
<organism evidence="2 3">
    <name type="scientific">Nocardioides agariphilus</name>
    <dbReference type="NCBI Taxonomy" id="433664"/>
    <lineage>
        <taxon>Bacteria</taxon>
        <taxon>Bacillati</taxon>
        <taxon>Actinomycetota</taxon>
        <taxon>Actinomycetes</taxon>
        <taxon>Propionibacteriales</taxon>
        <taxon>Nocardioidaceae</taxon>
        <taxon>Nocardioides</taxon>
    </lineage>
</organism>
<evidence type="ECO:0000256" key="1">
    <source>
        <dbReference type="SAM" id="SignalP"/>
    </source>
</evidence>
<comment type="caution">
    <text evidence="2">The sequence shown here is derived from an EMBL/GenBank/DDBJ whole genome shotgun (WGS) entry which is preliminary data.</text>
</comment>
<name>A0A930VET6_9ACTN</name>
<keyword evidence="1" id="KW-0732">Signal</keyword>
<dbReference type="SUPFAM" id="SSF82171">
    <property type="entry name" value="DPP6 N-terminal domain-like"/>
    <property type="match status" value="1"/>
</dbReference>
<protein>
    <recommendedName>
        <fullName evidence="4">WD40-like Beta Propeller Repeat</fullName>
    </recommendedName>
</protein>
<evidence type="ECO:0008006" key="4">
    <source>
        <dbReference type="Google" id="ProtNLM"/>
    </source>
</evidence>
<evidence type="ECO:0000313" key="2">
    <source>
        <dbReference type="EMBL" id="MBF4766189.1"/>
    </source>
</evidence>
<dbReference type="Proteomes" id="UP000660668">
    <property type="component" value="Unassembled WGS sequence"/>
</dbReference>
<dbReference type="EMBL" id="JADKPO010000001">
    <property type="protein sequence ID" value="MBF4766189.1"/>
    <property type="molecule type" value="Genomic_DNA"/>
</dbReference>